<dbReference type="GO" id="GO:0003712">
    <property type="term" value="F:transcription coregulator activity"/>
    <property type="evidence" value="ECO:0007669"/>
    <property type="project" value="InterPro"/>
</dbReference>
<proteinExistence type="inferred from homology"/>
<evidence type="ECO:0000256" key="3">
    <source>
        <dbReference type="ARBA" id="ARBA00023015"/>
    </source>
</evidence>
<keyword evidence="10" id="KW-1185">Reference proteome</keyword>
<reference evidence="9 10" key="1">
    <citation type="submission" date="2015-05" db="EMBL/GenBank/DDBJ databases">
        <title>Distinctive expansion of gene families associated with plant cell wall degradation and secondary metabolism in the genomes of grapevine trunk pathogens.</title>
        <authorList>
            <person name="Lawrence D.P."/>
            <person name="Travadon R."/>
            <person name="Rolshausen P.E."/>
            <person name="Baumgartner K."/>
        </authorList>
    </citation>
    <scope>NUCLEOTIDE SEQUENCE [LARGE SCALE GENOMIC DNA]</scope>
    <source>
        <strain evidence="9">UCRPC4</strain>
    </source>
</reference>
<accession>A0A0G2EGM7</accession>
<comment type="function">
    <text evidence="7">Component of the Mediator complex, a coactivator involved in the regulated transcription of nearly all RNA polymerase II-dependent genes. Mediator functions as a bridge to convey information from gene-specific regulatory proteins to the basal RNA polymerase II transcription machinery. Mediator is recruited to promoters by direct interactions with regulatory proteins and serves as a scaffold for the assembly of a functional preinitiation complex with RNA polymerase II and the general transcription factors.</text>
</comment>
<gene>
    <name evidence="9" type="ORF">UCRPC4_g03540</name>
</gene>
<comment type="caution">
    <text evidence="9">The sequence shown here is derived from an EMBL/GenBank/DDBJ whole genome shotgun (WGS) entry which is preliminary data.</text>
</comment>
<feature type="domain" description="Mediator complex subunit Med1" evidence="8">
    <location>
        <begin position="80"/>
        <end position="491"/>
    </location>
</feature>
<evidence type="ECO:0000313" key="9">
    <source>
        <dbReference type="EMBL" id="KKY21589.1"/>
    </source>
</evidence>
<organism evidence="9 10">
    <name type="scientific">Phaeomoniella chlamydospora</name>
    <name type="common">Phaeoacremonium chlamydosporum</name>
    <dbReference type="NCBI Taxonomy" id="158046"/>
    <lineage>
        <taxon>Eukaryota</taxon>
        <taxon>Fungi</taxon>
        <taxon>Dikarya</taxon>
        <taxon>Ascomycota</taxon>
        <taxon>Pezizomycotina</taxon>
        <taxon>Eurotiomycetes</taxon>
        <taxon>Chaetothyriomycetidae</taxon>
        <taxon>Phaeomoniellales</taxon>
        <taxon>Phaeomoniellaceae</taxon>
        <taxon>Phaeomoniella</taxon>
    </lineage>
</organism>
<keyword evidence="5 7" id="KW-0804">Transcription</keyword>
<evidence type="ECO:0000313" key="10">
    <source>
        <dbReference type="Proteomes" id="UP000053317"/>
    </source>
</evidence>
<dbReference type="InterPro" id="IPR019680">
    <property type="entry name" value="Mediator_Med1"/>
</dbReference>
<dbReference type="GO" id="GO:0045944">
    <property type="term" value="P:positive regulation of transcription by RNA polymerase II"/>
    <property type="evidence" value="ECO:0007669"/>
    <property type="project" value="UniProtKB-ARBA"/>
</dbReference>
<evidence type="ECO:0000256" key="6">
    <source>
        <dbReference type="ARBA" id="ARBA00023242"/>
    </source>
</evidence>
<evidence type="ECO:0000259" key="8">
    <source>
        <dbReference type="Pfam" id="PF10744"/>
    </source>
</evidence>
<evidence type="ECO:0000256" key="1">
    <source>
        <dbReference type="ARBA" id="ARBA00004123"/>
    </source>
</evidence>
<keyword evidence="6 7" id="KW-0539">Nucleus</keyword>
<protein>
    <recommendedName>
        <fullName evidence="7">Mediator of RNA polymerase II transcription subunit 1</fullName>
    </recommendedName>
    <alternativeName>
        <fullName evidence="7">Mediator complex subunit 1</fullName>
    </alternativeName>
</protein>
<dbReference type="GO" id="GO:0016592">
    <property type="term" value="C:mediator complex"/>
    <property type="evidence" value="ECO:0007669"/>
    <property type="project" value="InterPro"/>
</dbReference>
<dbReference type="Pfam" id="PF10744">
    <property type="entry name" value="Med1"/>
    <property type="match status" value="1"/>
</dbReference>
<evidence type="ECO:0000256" key="4">
    <source>
        <dbReference type="ARBA" id="ARBA00023159"/>
    </source>
</evidence>
<keyword evidence="4 7" id="KW-0010">Activator</keyword>
<evidence type="ECO:0000256" key="2">
    <source>
        <dbReference type="ARBA" id="ARBA00006210"/>
    </source>
</evidence>
<dbReference type="AlphaFoldDB" id="A0A0G2EGM7"/>
<sequence>MALGEDAAGFSSPAAAILASLGAHGSGLTPAAGLTPLAMGSAGDGLGITNAPDLQMSASQLDGNAGVKDPELERERRLNEIIAMLKTRVAGRGVCREAIERLAQLAGFTFLWQDDTLTIAGNSVDLEIDFHPGSDRVRDVSLKIAMSAEVEAEGKEEASRVLKRDLMQDDGVIGWKQLNGFSQNLDRLGRLDKLSQGINCFEAIEGLYESFRKIWSEEKHRMRKLSTLRRLSKGGIGRPIMHRGDKFGLALEYWAPKAALTERTSTPGDVDAMETDEDETVERKSVIDAWSGRIECEAGYPSLRVSKDWVSQEALRNSSGENSTDNLANAWLDPAPSMITEGDSNMETDDAARNVVPQSPNVRFVLELEPEVLLPLGVASEALNTAGVSLARDGRSMVDILEHVKGMLKVAPHVDGQHPSTFLRWKKEVTSFVDDSIRQSNPHSLLFRTNGQVWCCPVQAISFDHPRQIASFLPVLRQYALLWTLLRSSVKGARSDDEAKVSTDGHPPISLLREHGTTRKKSNLNPQRARLDKLLKEADALAEAPTIDMTLGFTPGHLPQPILDLRFPLFRDLTSLPSGQPAFGNICIEIGLGAQIRVSKAENLPLVQGVSGRRKLARVLELSEDIPTLVAWVHDLHAPDRK</sequence>
<reference evidence="9 10" key="2">
    <citation type="submission" date="2015-05" db="EMBL/GenBank/DDBJ databases">
        <authorList>
            <person name="Morales-Cruz A."/>
            <person name="Amrine K.C."/>
            <person name="Cantu D."/>
        </authorList>
    </citation>
    <scope>NUCLEOTIDE SEQUENCE [LARGE SCALE GENOMIC DNA]</scope>
    <source>
        <strain evidence="9">UCRPC4</strain>
    </source>
</reference>
<keyword evidence="3 7" id="KW-0805">Transcription regulation</keyword>
<dbReference type="Proteomes" id="UP000053317">
    <property type="component" value="Unassembled WGS sequence"/>
</dbReference>
<dbReference type="PANTHER" id="PTHR35041:SF4">
    <property type="entry name" value="MEDIATOR OF RNA POLYMERASE II TRANSCRIPTION SUBUNIT 1"/>
    <property type="match status" value="1"/>
</dbReference>
<dbReference type="OrthoDB" id="1936100at2759"/>
<name>A0A0G2EGM7_PHACM</name>
<evidence type="ECO:0000256" key="7">
    <source>
        <dbReference type="RuleBase" id="RU364059"/>
    </source>
</evidence>
<comment type="subcellular location">
    <subcellularLocation>
        <location evidence="1 7">Nucleus</location>
    </subcellularLocation>
</comment>
<dbReference type="PANTHER" id="PTHR35041">
    <property type="entry name" value="MEDIATOR OF RNA POLYMERASE II TRANSCRIPTION SUBUNIT 1"/>
    <property type="match status" value="1"/>
</dbReference>
<comment type="similarity">
    <text evidence="2 7">Belongs to the Mediator complex subunit 1 family.</text>
</comment>
<dbReference type="EMBL" id="LCWF01000083">
    <property type="protein sequence ID" value="KKY21589.1"/>
    <property type="molecule type" value="Genomic_DNA"/>
</dbReference>
<evidence type="ECO:0000256" key="5">
    <source>
        <dbReference type="ARBA" id="ARBA00023163"/>
    </source>
</evidence>